<comment type="similarity">
    <text evidence="1 6">Belongs to the class I-like SAM-binding methyltransferase superfamily. RsmB/NOP family.</text>
</comment>
<keyword evidence="4 6" id="KW-0949">S-adenosyl-L-methionine</keyword>
<dbReference type="PANTHER" id="PTHR22807">
    <property type="entry name" value="NOP2 YEAST -RELATED NOL1/NOP2/FMU SUN DOMAIN-CONTAINING"/>
    <property type="match status" value="1"/>
</dbReference>
<evidence type="ECO:0000256" key="4">
    <source>
        <dbReference type="ARBA" id="ARBA00022691"/>
    </source>
</evidence>
<evidence type="ECO:0000256" key="3">
    <source>
        <dbReference type="ARBA" id="ARBA00022679"/>
    </source>
</evidence>
<dbReference type="InterPro" id="IPR029063">
    <property type="entry name" value="SAM-dependent_MTases_sf"/>
</dbReference>
<accession>A0A154VKK2</accession>
<evidence type="ECO:0000313" key="9">
    <source>
        <dbReference type="Proteomes" id="UP000076400"/>
    </source>
</evidence>
<dbReference type="InterPro" id="IPR018314">
    <property type="entry name" value="RsmB/NOL1/NOP2-like_CS"/>
</dbReference>
<organism evidence="8 9">
    <name type="scientific">Oceanibaculum pacificum</name>
    <dbReference type="NCBI Taxonomy" id="580166"/>
    <lineage>
        <taxon>Bacteria</taxon>
        <taxon>Pseudomonadati</taxon>
        <taxon>Pseudomonadota</taxon>
        <taxon>Alphaproteobacteria</taxon>
        <taxon>Rhodospirillales</taxon>
        <taxon>Oceanibaculaceae</taxon>
        <taxon>Oceanibaculum</taxon>
    </lineage>
</organism>
<feature type="domain" description="SAM-dependent MTase RsmB/NOP-type" evidence="7">
    <location>
        <begin position="138"/>
        <end position="430"/>
    </location>
</feature>
<keyword evidence="2 6" id="KW-0489">Methyltransferase</keyword>
<dbReference type="InterPro" id="IPR049560">
    <property type="entry name" value="MeTrfase_RsmB-F_NOP2_cat"/>
</dbReference>
<feature type="active site" description="Nucleophile" evidence="6">
    <location>
        <position position="362"/>
    </location>
</feature>
<feature type="binding site" evidence="6">
    <location>
        <position position="267"/>
    </location>
    <ligand>
        <name>S-adenosyl-L-methionine</name>
        <dbReference type="ChEBI" id="CHEBI:59789"/>
    </ligand>
</feature>
<evidence type="ECO:0000313" key="8">
    <source>
        <dbReference type="EMBL" id="KZD01892.1"/>
    </source>
</evidence>
<dbReference type="FunFam" id="3.40.50.150:FF:000257">
    <property type="entry name" value="16S rRNA methyltransferase"/>
    <property type="match status" value="1"/>
</dbReference>
<dbReference type="Pfam" id="PF01189">
    <property type="entry name" value="Methyltr_RsmB-F"/>
    <property type="match status" value="1"/>
</dbReference>
<evidence type="ECO:0000256" key="2">
    <source>
        <dbReference type="ARBA" id="ARBA00022603"/>
    </source>
</evidence>
<name>A0A154VKK2_9PROT</name>
<feature type="binding site" evidence="6">
    <location>
        <position position="293"/>
    </location>
    <ligand>
        <name>S-adenosyl-L-methionine</name>
        <dbReference type="ChEBI" id="CHEBI:59789"/>
    </ligand>
</feature>
<dbReference type="SUPFAM" id="SSF48013">
    <property type="entry name" value="NusB-like"/>
    <property type="match status" value="1"/>
</dbReference>
<protein>
    <submittedName>
        <fullName evidence="8">MFS transporter</fullName>
    </submittedName>
</protein>
<reference evidence="8 9" key="1">
    <citation type="submission" date="2015-12" db="EMBL/GenBank/DDBJ databases">
        <title>Genome sequence of Oceanibaculum pacificum MCCC 1A02656.</title>
        <authorList>
            <person name="Lu L."/>
            <person name="Lai Q."/>
            <person name="Shao Z."/>
            <person name="Qian P."/>
        </authorList>
    </citation>
    <scope>NUCLEOTIDE SEQUENCE [LARGE SCALE GENOMIC DNA]</scope>
    <source>
        <strain evidence="8 9">MCCC 1A02656</strain>
    </source>
</reference>
<sequence>MSRKYADRAVALAALDAVIERRQPLEEAFDAAAEASPALSSRDRAFARIMAATTLKRLGQIDALLEQCLERKLPSSAAPARNALRLGAAQLLFLEVSPHAAIDSMVSLLDHSRYAGFKGLVNAILRRLTRDGVALLAVQDAAALNLPDWLWHSWVKTYGEETARAVAAANLTDPPLDIQPRTNGALWAERLEGRLLPTGTIRRGFGGSIVELPGYEEGAWWIQDAAASLPARLLGEVAGKSVIDLCAAPGGKTAQLAAAGAAVTAVDRSAKRMERLDRNMRRLGFAVTAIAADATSWRPGAPVDAVLLDAPCSATGTIRRHPDVALGKTPADIAKLAALQDRLLVNALAMLKPGGVLVYATCSLQPEEGEQRIEALLAAGPDAARLPVEAAEIGGWAECITAAGDLRTLPCHLAAEGGLDGFFAARLQRHG</sequence>
<comment type="caution">
    <text evidence="8">The sequence shown here is derived from an EMBL/GenBank/DDBJ whole genome shotgun (WGS) entry which is preliminary data.</text>
</comment>
<dbReference type="Pfam" id="PF01029">
    <property type="entry name" value="NusB"/>
    <property type="match status" value="1"/>
</dbReference>
<dbReference type="PANTHER" id="PTHR22807:SF61">
    <property type="entry name" value="NOL1_NOP2_SUN FAMILY PROTEIN _ ANTITERMINATION NUSB DOMAIN-CONTAINING PROTEIN"/>
    <property type="match status" value="1"/>
</dbReference>
<dbReference type="STRING" id="580166.AUP43_13655"/>
<dbReference type="PROSITE" id="PS51686">
    <property type="entry name" value="SAM_MT_RSMB_NOP"/>
    <property type="match status" value="1"/>
</dbReference>
<dbReference type="InterPro" id="IPR023267">
    <property type="entry name" value="RCMT"/>
</dbReference>
<dbReference type="GO" id="GO:0008173">
    <property type="term" value="F:RNA methyltransferase activity"/>
    <property type="evidence" value="ECO:0007669"/>
    <property type="project" value="InterPro"/>
</dbReference>
<dbReference type="Proteomes" id="UP000076400">
    <property type="component" value="Unassembled WGS sequence"/>
</dbReference>
<dbReference type="Gene3D" id="3.40.50.150">
    <property type="entry name" value="Vaccinia Virus protein VP39"/>
    <property type="match status" value="1"/>
</dbReference>
<dbReference type="InterPro" id="IPR035926">
    <property type="entry name" value="NusB-like_sf"/>
</dbReference>
<dbReference type="Gene3D" id="1.10.940.10">
    <property type="entry name" value="NusB-like"/>
    <property type="match status" value="1"/>
</dbReference>
<dbReference type="GO" id="GO:0001510">
    <property type="term" value="P:RNA methylation"/>
    <property type="evidence" value="ECO:0007669"/>
    <property type="project" value="InterPro"/>
</dbReference>
<dbReference type="GO" id="GO:0003723">
    <property type="term" value="F:RNA binding"/>
    <property type="evidence" value="ECO:0007669"/>
    <property type="project" value="UniProtKB-UniRule"/>
</dbReference>
<keyword evidence="3 6" id="KW-0808">Transferase</keyword>
<dbReference type="SUPFAM" id="SSF53335">
    <property type="entry name" value="S-adenosyl-L-methionine-dependent methyltransferases"/>
    <property type="match status" value="1"/>
</dbReference>
<evidence type="ECO:0000256" key="1">
    <source>
        <dbReference type="ARBA" id="ARBA00007494"/>
    </source>
</evidence>
<dbReference type="GO" id="GO:0006355">
    <property type="term" value="P:regulation of DNA-templated transcription"/>
    <property type="evidence" value="ECO:0007669"/>
    <property type="project" value="InterPro"/>
</dbReference>
<feature type="binding site" evidence="6">
    <location>
        <position position="309"/>
    </location>
    <ligand>
        <name>S-adenosyl-L-methionine</name>
        <dbReference type="ChEBI" id="CHEBI:59789"/>
    </ligand>
</feature>
<evidence type="ECO:0000256" key="5">
    <source>
        <dbReference type="ARBA" id="ARBA00022884"/>
    </source>
</evidence>
<dbReference type="CDD" id="cd02440">
    <property type="entry name" value="AdoMet_MTases"/>
    <property type="match status" value="1"/>
</dbReference>
<keyword evidence="9" id="KW-1185">Reference proteome</keyword>
<dbReference type="PROSITE" id="PS01153">
    <property type="entry name" value="NOL1_NOP2_SUN"/>
    <property type="match status" value="1"/>
</dbReference>
<evidence type="ECO:0000259" key="7">
    <source>
        <dbReference type="PROSITE" id="PS51686"/>
    </source>
</evidence>
<dbReference type="OrthoDB" id="9810297at2"/>
<feature type="binding site" evidence="6">
    <location>
        <begin position="246"/>
        <end position="252"/>
    </location>
    <ligand>
        <name>S-adenosyl-L-methionine</name>
        <dbReference type="ChEBI" id="CHEBI:59789"/>
    </ligand>
</feature>
<dbReference type="InterPro" id="IPR006027">
    <property type="entry name" value="NusB_RsmB_TIM44"/>
</dbReference>
<dbReference type="AlphaFoldDB" id="A0A154VKK2"/>
<keyword evidence="5 6" id="KW-0694">RNA-binding</keyword>
<dbReference type="EMBL" id="LPXN01000154">
    <property type="protein sequence ID" value="KZD01892.1"/>
    <property type="molecule type" value="Genomic_DNA"/>
</dbReference>
<proteinExistence type="inferred from homology"/>
<dbReference type="RefSeq" id="WP_067559582.1">
    <property type="nucleotide sequence ID" value="NZ_LPXN01000154.1"/>
</dbReference>
<gene>
    <name evidence="8" type="ORF">AUP43_13655</name>
</gene>
<dbReference type="PRINTS" id="PR02008">
    <property type="entry name" value="RCMTFAMILY"/>
</dbReference>
<evidence type="ECO:0000256" key="6">
    <source>
        <dbReference type="PROSITE-ProRule" id="PRU01023"/>
    </source>
</evidence>
<dbReference type="InterPro" id="IPR001678">
    <property type="entry name" value="MeTrfase_RsmB-F_NOP2_dom"/>
</dbReference>